<evidence type="ECO:0000256" key="8">
    <source>
        <dbReference type="ARBA" id="ARBA00050025"/>
    </source>
</evidence>
<gene>
    <name evidence="11" type="ORF">F1C12_01930</name>
</gene>
<feature type="transmembrane region" description="Helical" evidence="9">
    <location>
        <begin position="43"/>
        <end position="66"/>
    </location>
</feature>
<accession>A0A7G6Y6A7</accession>
<feature type="transmembrane region" description="Helical" evidence="9">
    <location>
        <begin position="12"/>
        <end position="31"/>
    </location>
</feature>
<dbReference type="PANTHER" id="PTHR43029:SF10">
    <property type="entry name" value="AMMONIUM TRANSPORTER MEP2"/>
    <property type="match status" value="1"/>
</dbReference>
<evidence type="ECO:0000256" key="1">
    <source>
        <dbReference type="ARBA" id="ARBA00004141"/>
    </source>
</evidence>
<evidence type="ECO:0000313" key="12">
    <source>
        <dbReference type="Proteomes" id="UP000515511"/>
    </source>
</evidence>
<feature type="transmembrane region" description="Helical" evidence="9">
    <location>
        <begin position="226"/>
        <end position="248"/>
    </location>
</feature>
<feature type="domain" description="Ammonium transporter AmtB-like" evidence="10">
    <location>
        <begin position="13"/>
        <end position="378"/>
    </location>
</feature>
<dbReference type="Pfam" id="PF00909">
    <property type="entry name" value="Ammonium_transp"/>
    <property type="match status" value="1"/>
</dbReference>
<feature type="transmembrane region" description="Helical" evidence="9">
    <location>
        <begin position="169"/>
        <end position="187"/>
    </location>
</feature>
<protein>
    <recommendedName>
        <fullName evidence="8">Ammonium transporter</fullName>
    </recommendedName>
</protein>
<sequence length="405" mass="40893">MAATSEQVDTLLLFVCGALTLLVPFGLAFFVGGLGGRSTTSRALTFALTGTAATVLLGMLGGYGMLAGTPWLAHVLGAPSADLATGFGAASHHLDLYALAKAGSILAAASVSVAIVGVAVASRITLRAWLVFIVLWSLLVLYPAGYAVFALDDGWATGVLGVIDFGGALPLGVAAGAAAAGVILACGRGEHRPPEQRSFPAIAIGGTLVWVGWLGLVVGSEGAVDSYTGLIAINAFIASAGGCLAWMVVDRVLLRRPTAVSALCGAFSGLVAITPAAGVLTVGWSLLLGVIAALACATMVDLAARARFGASMALIVIVTVASMVGLLYLGLFAAGGGMVDSGNFDLFTAQAIAGFSVLIGSFLVSLLLALALRFTLGLTRIRYRATNEPTPRRDRATVPTGGAED</sequence>
<name>A0A7G6Y6A7_9MICO</name>
<feature type="transmembrane region" description="Helical" evidence="9">
    <location>
        <begin position="260"/>
        <end position="280"/>
    </location>
</feature>
<evidence type="ECO:0000256" key="5">
    <source>
        <dbReference type="ARBA" id="ARBA00022989"/>
    </source>
</evidence>
<dbReference type="AlphaFoldDB" id="A0A7G6Y6A7"/>
<evidence type="ECO:0000256" key="7">
    <source>
        <dbReference type="ARBA" id="ARBA00023177"/>
    </source>
</evidence>
<evidence type="ECO:0000256" key="2">
    <source>
        <dbReference type="ARBA" id="ARBA00005887"/>
    </source>
</evidence>
<evidence type="ECO:0000259" key="10">
    <source>
        <dbReference type="Pfam" id="PF00909"/>
    </source>
</evidence>
<reference evidence="12" key="1">
    <citation type="submission" date="2019-09" db="EMBL/GenBank/DDBJ databases">
        <title>Antimicrobial potential of Antarctic Bacteria.</title>
        <authorList>
            <person name="Benaud N."/>
            <person name="Edwards R.J."/>
            <person name="Ferrari B.C."/>
        </authorList>
    </citation>
    <scope>NUCLEOTIDE SEQUENCE [LARGE SCALE GENOMIC DNA]</scope>
    <source>
        <strain evidence="12">INR9</strain>
    </source>
</reference>
<dbReference type="InterPro" id="IPR029020">
    <property type="entry name" value="Ammonium/urea_transptr"/>
</dbReference>
<dbReference type="PANTHER" id="PTHR43029">
    <property type="entry name" value="AMMONIUM TRANSPORTER MEP2"/>
    <property type="match status" value="1"/>
</dbReference>
<comment type="similarity">
    <text evidence="2">Belongs to the ammonia transporter channel (TC 1.A.11.2) family.</text>
</comment>
<organism evidence="11 12">
    <name type="scientific">Leifsonia shinshuensis</name>
    <dbReference type="NCBI Taxonomy" id="150026"/>
    <lineage>
        <taxon>Bacteria</taxon>
        <taxon>Bacillati</taxon>
        <taxon>Actinomycetota</taxon>
        <taxon>Actinomycetes</taxon>
        <taxon>Micrococcales</taxon>
        <taxon>Microbacteriaceae</taxon>
        <taxon>Leifsonia</taxon>
    </lineage>
</organism>
<dbReference type="Gene3D" id="1.10.3430.10">
    <property type="entry name" value="Ammonium transporter AmtB like domains"/>
    <property type="match status" value="1"/>
</dbReference>
<feature type="transmembrane region" description="Helical" evidence="9">
    <location>
        <begin position="199"/>
        <end position="220"/>
    </location>
</feature>
<dbReference type="InterPro" id="IPR024041">
    <property type="entry name" value="NH4_transpt_AmtB-like_dom"/>
</dbReference>
<evidence type="ECO:0000313" key="11">
    <source>
        <dbReference type="EMBL" id="QNE34022.1"/>
    </source>
</evidence>
<evidence type="ECO:0000256" key="9">
    <source>
        <dbReference type="SAM" id="Phobius"/>
    </source>
</evidence>
<feature type="transmembrane region" description="Helical" evidence="9">
    <location>
        <begin position="351"/>
        <end position="374"/>
    </location>
</feature>
<dbReference type="SUPFAM" id="SSF111352">
    <property type="entry name" value="Ammonium transporter"/>
    <property type="match status" value="1"/>
</dbReference>
<keyword evidence="5 9" id="KW-1133">Transmembrane helix</keyword>
<feature type="transmembrane region" description="Helical" evidence="9">
    <location>
        <begin position="286"/>
        <end position="304"/>
    </location>
</feature>
<dbReference type="GO" id="GO:0008519">
    <property type="term" value="F:ammonium channel activity"/>
    <property type="evidence" value="ECO:0007669"/>
    <property type="project" value="InterPro"/>
</dbReference>
<dbReference type="KEGG" id="lse:F1C12_01930"/>
<evidence type="ECO:0000256" key="3">
    <source>
        <dbReference type="ARBA" id="ARBA00022448"/>
    </source>
</evidence>
<keyword evidence="4 9" id="KW-0812">Transmembrane</keyword>
<keyword evidence="6 9" id="KW-0472">Membrane</keyword>
<proteinExistence type="inferred from homology"/>
<comment type="subcellular location">
    <subcellularLocation>
        <location evidence="1">Membrane</location>
        <topology evidence="1">Multi-pass membrane protein</topology>
    </subcellularLocation>
</comment>
<dbReference type="Proteomes" id="UP000515511">
    <property type="component" value="Chromosome"/>
</dbReference>
<dbReference type="RefSeq" id="WP_185277191.1">
    <property type="nucleotide sequence ID" value="NZ_CP043641.1"/>
</dbReference>
<dbReference type="InterPro" id="IPR001905">
    <property type="entry name" value="Ammonium_transpt"/>
</dbReference>
<evidence type="ECO:0000256" key="4">
    <source>
        <dbReference type="ARBA" id="ARBA00022692"/>
    </source>
</evidence>
<keyword evidence="3" id="KW-0813">Transport</keyword>
<feature type="transmembrane region" description="Helical" evidence="9">
    <location>
        <begin position="128"/>
        <end position="149"/>
    </location>
</feature>
<dbReference type="GO" id="GO:0005886">
    <property type="term" value="C:plasma membrane"/>
    <property type="evidence" value="ECO:0007669"/>
    <property type="project" value="TreeGrafter"/>
</dbReference>
<feature type="transmembrane region" description="Helical" evidence="9">
    <location>
        <begin position="311"/>
        <end position="331"/>
    </location>
</feature>
<feature type="transmembrane region" description="Helical" evidence="9">
    <location>
        <begin position="102"/>
        <end position="121"/>
    </location>
</feature>
<evidence type="ECO:0000256" key="6">
    <source>
        <dbReference type="ARBA" id="ARBA00023136"/>
    </source>
</evidence>
<dbReference type="EMBL" id="CP043641">
    <property type="protein sequence ID" value="QNE34022.1"/>
    <property type="molecule type" value="Genomic_DNA"/>
</dbReference>
<keyword evidence="7" id="KW-0924">Ammonia transport</keyword>